<dbReference type="InterPro" id="IPR036526">
    <property type="entry name" value="C-N_Hydrolase_sf"/>
</dbReference>
<evidence type="ECO:0000259" key="10">
    <source>
        <dbReference type="PROSITE" id="PS50263"/>
    </source>
</evidence>
<dbReference type="GO" id="GO:0005886">
    <property type="term" value="C:plasma membrane"/>
    <property type="evidence" value="ECO:0007669"/>
    <property type="project" value="UniProtKB-SubCell"/>
</dbReference>
<dbReference type="GO" id="GO:0042158">
    <property type="term" value="P:lipoprotein biosynthetic process"/>
    <property type="evidence" value="ECO:0007669"/>
    <property type="project" value="UniProtKB-UniRule"/>
</dbReference>
<sequence>MTINSGQLPVWFIGLGRWQAIMAAWLAGIVASLGLAPYDFLPAGFVAFPMLVWLLDGVWARNGSTERAVFPPFCLLRSAFVMGWAFGFGYFVGGLWWLGAALLVDGDAFLWALPFAVLGLPAVLAVYHGLAAALALCFWSTHLVRIIALALAFTLAEYARARLLTGFSWNEIGLLLTPNLLLQQSAAWLGLHGLTLWAVVMFSCPVLMFGKGESKTGAFAFSHRAAGVLLVTVLLAGHAGYGAYRLAQNPTVLDDDVDVRVVQPNIDQSQKWDPQEASRIFGLLLEMTGQREPGRADTQIIVWPESSFPFLIEENSGGISALSERLLPGETVLAGAARVVDDSQSGEPAYFNSILAVGQNGLVDGPFDKVHLVPFGEYLPFQSVLESLGLVQLVQMPGGFTAASERSRGQVADLPEFLPLICYEVIFQDEIQRTGSEKFILNVTNDAWYGNTPGPYQHARQATVTAVTLGLPLVRAANSGISLVNDAVGRKLIGLNLEKRGVITSKLPLPVAKTPFVLFGNLIVIVQFVALLLILLVANYKILRFHH</sequence>
<reference evidence="11 12" key="1">
    <citation type="submission" date="2019-08" db="EMBL/GenBank/DDBJ databases">
        <title>Aureimonas fodiniaquatilis sp. nov., isolated from a coal mine wastewater.</title>
        <authorList>
            <person name="Kim W."/>
        </authorList>
    </citation>
    <scope>NUCLEOTIDE SEQUENCE [LARGE SCALE GENOMIC DNA]</scope>
    <source>
        <strain evidence="11 12">CAU 1482</strain>
    </source>
</reference>
<dbReference type="PANTHER" id="PTHR38686:SF1">
    <property type="entry name" value="APOLIPOPROTEIN N-ACYLTRANSFERASE"/>
    <property type="match status" value="1"/>
</dbReference>
<evidence type="ECO:0000256" key="8">
    <source>
        <dbReference type="ARBA" id="ARBA00023315"/>
    </source>
</evidence>
<comment type="function">
    <text evidence="9">Catalyzes the phospholipid dependent N-acylation of the N-terminal cysteine of apolipoprotein, the last step in lipoprotein maturation.</text>
</comment>
<dbReference type="HAMAP" id="MF_01148">
    <property type="entry name" value="Lnt"/>
    <property type="match status" value="1"/>
</dbReference>
<organism evidence="11 12">
    <name type="scientific">Aureimonas fodinaquatilis</name>
    <dbReference type="NCBI Taxonomy" id="2565783"/>
    <lineage>
        <taxon>Bacteria</taxon>
        <taxon>Pseudomonadati</taxon>
        <taxon>Pseudomonadota</taxon>
        <taxon>Alphaproteobacteria</taxon>
        <taxon>Hyphomicrobiales</taxon>
        <taxon>Aurantimonadaceae</taxon>
        <taxon>Aureimonas</taxon>
    </lineage>
</organism>
<dbReference type="CDD" id="cd07571">
    <property type="entry name" value="ALP_N-acyl_transferase"/>
    <property type="match status" value="1"/>
</dbReference>
<feature type="transmembrane region" description="Helical" evidence="9">
    <location>
        <begin position="40"/>
        <end position="59"/>
    </location>
</feature>
<keyword evidence="12" id="KW-1185">Reference proteome</keyword>
<keyword evidence="4 9" id="KW-0808">Transferase</keyword>
<comment type="catalytic activity">
    <reaction evidence="9">
        <text>N-terminal S-1,2-diacyl-sn-glyceryl-L-cysteinyl-[lipoprotein] + a glycerophospholipid = N-acyl-S-1,2-diacyl-sn-glyceryl-L-cysteinyl-[lipoprotein] + a 2-acyl-sn-glycero-3-phospholipid + H(+)</text>
        <dbReference type="Rhea" id="RHEA:48228"/>
        <dbReference type="Rhea" id="RHEA-COMP:14681"/>
        <dbReference type="Rhea" id="RHEA-COMP:14684"/>
        <dbReference type="ChEBI" id="CHEBI:15378"/>
        <dbReference type="ChEBI" id="CHEBI:136912"/>
        <dbReference type="ChEBI" id="CHEBI:140656"/>
        <dbReference type="ChEBI" id="CHEBI:140657"/>
        <dbReference type="ChEBI" id="CHEBI:140660"/>
        <dbReference type="EC" id="2.3.1.269"/>
    </reaction>
</comment>
<dbReference type="SUPFAM" id="SSF56317">
    <property type="entry name" value="Carbon-nitrogen hydrolase"/>
    <property type="match status" value="1"/>
</dbReference>
<name>A0A5B0DRE7_9HYPH</name>
<evidence type="ECO:0000256" key="5">
    <source>
        <dbReference type="ARBA" id="ARBA00022692"/>
    </source>
</evidence>
<comment type="caution">
    <text evidence="11">The sequence shown here is derived from an EMBL/GenBank/DDBJ whole genome shotgun (WGS) entry which is preliminary data.</text>
</comment>
<feature type="transmembrane region" description="Helical" evidence="9">
    <location>
        <begin position="79"/>
        <end position="99"/>
    </location>
</feature>
<evidence type="ECO:0000256" key="1">
    <source>
        <dbReference type="ARBA" id="ARBA00004651"/>
    </source>
</evidence>
<evidence type="ECO:0000256" key="3">
    <source>
        <dbReference type="ARBA" id="ARBA00022475"/>
    </source>
</evidence>
<feature type="transmembrane region" description="Helical" evidence="9">
    <location>
        <begin position="185"/>
        <end position="209"/>
    </location>
</feature>
<dbReference type="Pfam" id="PF20154">
    <property type="entry name" value="LNT_N"/>
    <property type="match status" value="1"/>
</dbReference>
<dbReference type="GO" id="GO:0016410">
    <property type="term" value="F:N-acyltransferase activity"/>
    <property type="evidence" value="ECO:0007669"/>
    <property type="project" value="UniProtKB-UniRule"/>
</dbReference>
<evidence type="ECO:0000256" key="4">
    <source>
        <dbReference type="ARBA" id="ARBA00022679"/>
    </source>
</evidence>
<evidence type="ECO:0000256" key="9">
    <source>
        <dbReference type="HAMAP-Rule" id="MF_01148"/>
    </source>
</evidence>
<accession>A0A5B0DRE7</accession>
<dbReference type="Gene3D" id="3.60.110.10">
    <property type="entry name" value="Carbon-nitrogen hydrolase"/>
    <property type="match status" value="1"/>
</dbReference>
<dbReference type="EMBL" id="VTWH01000005">
    <property type="protein sequence ID" value="KAA0968572.1"/>
    <property type="molecule type" value="Genomic_DNA"/>
</dbReference>
<dbReference type="InterPro" id="IPR045378">
    <property type="entry name" value="LNT_N"/>
</dbReference>
<comment type="pathway">
    <text evidence="9">Protein modification; lipoprotein biosynthesis (N-acyl transfer).</text>
</comment>
<keyword evidence="8 9" id="KW-0012">Acyltransferase</keyword>
<dbReference type="RefSeq" id="WP_149301521.1">
    <property type="nucleotide sequence ID" value="NZ_VTWH01000005.1"/>
</dbReference>
<dbReference type="AlphaFoldDB" id="A0A5B0DRE7"/>
<feature type="transmembrane region" description="Helical" evidence="9">
    <location>
        <begin position="221"/>
        <end position="244"/>
    </location>
</feature>
<dbReference type="OrthoDB" id="9804277at2"/>
<keyword evidence="7 9" id="KW-0472">Membrane</keyword>
<dbReference type="InterPro" id="IPR003010">
    <property type="entry name" value="C-N_Hydrolase"/>
</dbReference>
<dbReference type="Pfam" id="PF00795">
    <property type="entry name" value="CN_hydrolase"/>
    <property type="match status" value="1"/>
</dbReference>
<evidence type="ECO:0000256" key="7">
    <source>
        <dbReference type="ARBA" id="ARBA00023136"/>
    </source>
</evidence>
<dbReference type="NCBIfam" id="TIGR00546">
    <property type="entry name" value="lnt"/>
    <property type="match status" value="1"/>
</dbReference>
<keyword evidence="5 9" id="KW-0812">Transmembrane</keyword>
<proteinExistence type="inferred from homology"/>
<protein>
    <recommendedName>
        <fullName evidence="9">Apolipoprotein N-acyltransferase</fullName>
        <shortName evidence="9">ALP N-acyltransferase</shortName>
        <ecNumber evidence="9">2.3.1.269</ecNumber>
    </recommendedName>
</protein>
<keyword evidence="3 9" id="KW-1003">Cell membrane</keyword>
<evidence type="ECO:0000256" key="2">
    <source>
        <dbReference type="ARBA" id="ARBA00010065"/>
    </source>
</evidence>
<comment type="similarity">
    <text evidence="2 9">Belongs to the CN hydrolase family. Apolipoprotein N-acyltransferase subfamily.</text>
</comment>
<dbReference type="PANTHER" id="PTHR38686">
    <property type="entry name" value="APOLIPOPROTEIN N-ACYLTRANSFERASE"/>
    <property type="match status" value="1"/>
</dbReference>
<dbReference type="PROSITE" id="PS50263">
    <property type="entry name" value="CN_HYDROLASE"/>
    <property type="match status" value="1"/>
</dbReference>
<keyword evidence="6 9" id="KW-1133">Transmembrane helix</keyword>
<evidence type="ECO:0000313" key="12">
    <source>
        <dbReference type="Proteomes" id="UP000324738"/>
    </source>
</evidence>
<dbReference type="UniPathway" id="UPA00666"/>
<gene>
    <name evidence="9 11" type="primary">lnt</name>
    <name evidence="11" type="ORF">FPY71_16960</name>
</gene>
<dbReference type="Proteomes" id="UP000324738">
    <property type="component" value="Unassembled WGS sequence"/>
</dbReference>
<evidence type="ECO:0000256" key="6">
    <source>
        <dbReference type="ARBA" id="ARBA00022989"/>
    </source>
</evidence>
<feature type="transmembrane region" description="Helical" evidence="9">
    <location>
        <begin position="12"/>
        <end position="34"/>
    </location>
</feature>
<feature type="domain" description="CN hydrolase" evidence="10">
    <location>
        <begin position="262"/>
        <end position="509"/>
    </location>
</feature>
<feature type="transmembrane region" description="Helical" evidence="9">
    <location>
        <begin position="111"/>
        <end position="139"/>
    </location>
</feature>
<keyword evidence="11" id="KW-0449">Lipoprotein</keyword>
<evidence type="ECO:0000313" key="11">
    <source>
        <dbReference type="EMBL" id="KAA0968572.1"/>
    </source>
</evidence>
<comment type="subcellular location">
    <subcellularLocation>
        <location evidence="1 9">Cell membrane</location>
        <topology evidence="1 9">Multi-pass membrane protein</topology>
    </subcellularLocation>
</comment>
<dbReference type="EC" id="2.3.1.269" evidence="9"/>
<dbReference type="InterPro" id="IPR004563">
    <property type="entry name" value="Apolipo_AcylTrfase"/>
</dbReference>
<feature type="transmembrane region" description="Helical" evidence="9">
    <location>
        <begin position="516"/>
        <end position="538"/>
    </location>
</feature>